<evidence type="ECO:0000313" key="7">
    <source>
        <dbReference type="Proteomes" id="UP000245216"/>
    </source>
</evidence>
<reference evidence="4 7" key="3">
    <citation type="submission" date="2018-05" db="EMBL/GenBank/DDBJ databases">
        <authorList>
            <person name="Lanie J.A."/>
            <person name="Ng W.-L."/>
            <person name="Kazmierczak K.M."/>
            <person name="Andrzejewski T.M."/>
            <person name="Davidsen T.M."/>
            <person name="Wayne K.J."/>
            <person name="Tettelin H."/>
            <person name="Glass J.I."/>
            <person name="Rusch D."/>
            <person name="Podicherti R."/>
            <person name="Tsui H.-C.T."/>
            <person name="Winkler M.E."/>
        </authorList>
    </citation>
    <scope>NUCLEOTIDE SEQUENCE [LARGE SCALE GENOMIC DNA]</scope>
    <source>
        <strain evidence="4 7">YBY</strain>
    </source>
</reference>
<dbReference type="InterPro" id="IPR047640">
    <property type="entry name" value="RpiR-like"/>
</dbReference>
<proteinExistence type="predicted"/>
<organism evidence="4 7">
    <name type="scientific">Alcaligenes faecalis</name>
    <dbReference type="NCBI Taxonomy" id="511"/>
    <lineage>
        <taxon>Bacteria</taxon>
        <taxon>Pseudomonadati</taxon>
        <taxon>Pseudomonadota</taxon>
        <taxon>Betaproteobacteria</taxon>
        <taxon>Burkholderiales</taxon>
        <taxon>Alcaligenaceae</taxon>
        <taxon>Alcaligenes</taxon>
    </lineage>
</organism>
<dbReference type="EMBL" id="CP021641">
    <property type="protein sequence ID" value="ASR89549.1"/>
    <property type="molecule type" value="Genomic_DNA"/>
</dbReference>
<evidence type="ECO:0000313" key="3">
    <source>
        <dbReference type="EMBL" id="ASR89549.1"/>
    </source>
</evidence>
<dbReference type="SUPFAM" id="SSF46689">
    <property type="entry name" value="Homeodomain-like"/>
    <property type="match status" value="1"/>
</dbReference>
<dbReference type="SUPFAM" id="SSF53697">
    <property type="entry name" value="SIS domain"/>
    <property type="match status" value="1"/>
</dbReference>
<sequence length="281" mass="31292">MVIKDSILDILDVLPSAERRLADVVLSHMGQLATYSAQELAEKAGVSAATAVRFFRRLGFNGFNEFRVTAREQMGDGAPFKRLHSMSSSGIQADMTPFINADVQNISTTFQNITEQHLDKFTQAALKARRIWVFGFRNGQILACYAHSLLQQLRPDVHLAVGTVAHLTEQLADVEAGDLALVMDFRRRSVLLPSLVEHLRGESVQMAFLTDGLESSLLRSQDIAFTVATRGEYLFDSHTGTLSLINYLVSRVALQAETQVARKLQKIESIHRSFQDLKSNN</sequence>
<reference evidence="4 7" key="2">
    <citation type="submission" date="2018-05" db="EMBL/GenBank/DDBJ databases">
        <title>Genome Sequence of an Efficient Indole-Degrading Bacterium, Alcaligenes sp.YBY.</title>
        <authorList>
            <person name="Yang B."/>
        </authorList>
    </citation>
    <scope>NUCLEOTIDE SEQUENCE [LARGE SCALE GENOMIC DNA]</scope>
    <source>
        <strain evidence="4 7">YBY</strain>
    </source>
</reference>
<evidence type="ECO:0000313" key="4">
    <source>
        <dbReference type="EMBL" id="PWE16243.1"/>
    </source>
</evidence>
<dbReference type="Pfam" id="PF01418">
    <property type="entry name" value="HTH_6"/>
    <property type="match status" value="1"/>
</dbReference>
<dbReference type="EMBL" id="QEXO01000001">
    <property type="protein sequence ID" value="PWE16243.1"/>
    <property type="molecule type" value="Genomic_DNA"/>
</dbReference>
<dbReference type="InterPro" id="IPR009057">
    <property type="entry name" value="Homeodomain-like_sf"/>
</dbReference>
<dbReference type="Proteomes" id="UP000214561">
    <property type="component" value="Chromosome"/>
</dbReference>
<evidence type="ECO:0000313" key="8">
    <source>
        <dbReference type="Proteomes" id="UP001211866"/>
    </source>
</evidence>
<dbReference type="GeneID" id="96868903"/>
<name>A0A0S2JVP9_ALCFA</name>
<dbReference type="GO" id="GO:0003700">
    <property type="term" value="F:DNA-binding transcription factor activity"/>
    <property type="evidence" value="ECO:0007669"/>
    <property type="project" value="InterPro"/>
</dbReference>
<dbReference type="InterPro" id="IPR036388">
    <property type="entry name" value="WH-like_DNA-bd_sf"/>
</dbReference>
<dbReference type="RefSeq" id="WP_051316192.1">
    <property type="nucleotide sequence ID" value="NZ_CAXOJJ010000007.1"/>
</dbReference>
<dbReference type="PROSITE" id="PS51071">
    <property type="entry name" value="HTH_RPIR"/>
    <property type="match status" value="1"/>
</dbReference>
<dbReference type="InterPro" id="IPR001347">
    <property type="entry name" value="SIS_dom"/>
</dbReference>
<dbReference type="GO" id="GO:0097367">
    <property type="term" value="F:carbohydrate derivative binding"/>
    <property type="evidence" value="ECO:0007669"/>
    <property type="project" value="InterPro"/>
</dbReference>
<dbReference type="GO" id="GO:0006096">
    <property type="term" value="P:glycolytic process"/>
    <property type="evidence" value="ECO:0007669"/>
    <property type="project" value="UniProtKB-KW"/>
</dbReference>
<dbReference type="InterPro" id="IPR046348">
    <property type="entry name" value="SIS_dom_sf"/>
</dbReference>
<dbReference type="EMBL" id="CP096916">
    <property type="protein sequence ID" value="WBM40140.1"/>
    <property type="molecule type" value="Genomic_DNA"/>
</dbReference>
<feature type="domain" description="HTH rpiR-type" evidence="2">
    <location>
        <begin position="1"/>
        <end position="77"/>
    </location>
</feature>
<protein>
    <submittedName>
        <fullName evidence="4">MurR/RpiR family transcriptional regulator</fullName>
    </submittedName>
</protein>
<dbReference type="KEGG" id="afa:UZ73_18195"/>
<dbReference type="KEGG" id="afq:AFA_08895"/>
<keyword evidence="8" id="KW-1185">Reference proteome</keyword>
<dbReference type="Gene3D" id="1.10.10.10">
    <property type="entry name" value="Winged helix-like DNA-binding domain superfamily/Winged helix DNA-binding domain"/>
    <property type="match status" value="1"/>
</dbReference>
<dbReference type="GO" id="GO:0003677">
    <property type="term" value="F:DNA binding"/>
    <property type="evidence" value="ECO:0007669"/>
    <property type="project" value="InterPro"/>
</dbReference>
<dbReference type="InterPro" id="IPR000281">
    <property type="entry name" value="HTH_RpiR"/>
</dbReference>
<dbReference type="Pfam" id="PF01380">
    <property type="entry name" value="SIS"/>
    <property type="match status" value="1"/>
</dbReference>
<reference evidence="5 8" key="4">
    <citation type="submission" date="2022-05" db="EMBL/GenBank/DDBJ databases">
        <title>Complete sequence of strain NY11312.</title>
        <authorList>
            <person name="Zhou D."/>
        </authorList>
    </citation>
    <scope>NUCLEOTIDE SEQUENCE [LARGE SCALE GENOMIC DNA]</scope>
    <source>
        <strain evidence="5 8">NY11312</strain>
    </source>
</reference>
<dbReference type="PANTHER" id="PTHR30514:SF18">
    <property type="entry name" value="RPIR-FAMILY TRANSCRIPTIONAL REGULATOR"/>
    <property type="match status" value="1"/>
</dbReference>
<evidence type="ECO:0000313" key="5">
    <source>
        <dbReference type="EMBL" id="WBM40140.1"/>
    </source>
</evidence>
<dbReference type="Proteomes" id="UP000245216">
    <property type="component" value="Unassembled WGS sequence"/>
</dbReference>
<reference evidence="3 6" key="1">
    <citation type="submission" date="2017-05" db="EMBL/GenBank/DDBJ databases">
        <authorList>
            <person name="Qiu J.G."/>
            <person name="He J."/>
        </authorList>
    </citation>
    <scope>NUCLEOTIDE SEQUENCE [LARGE SCALE GENOMIC DNA]</scope>
    <source>
        <strain evidence="3 6">JQ135</strain>
    </source>
</reference>
<evidence type="ECO:0000313" key="6">
    <source>
        <dbReference type="Proteomes" id="UP000214561"/>
    </source>
</evidence>
<dbReference type="PANTHER" id="PTHR30514">
    <property type="entry name" value="GLUCOKINASE"/>
    <property type="match status" value="1"/>
</dbReference>
<dbReference type="AlphaFoldDB" id="A0A0S2JVP9"/>
<dbReference type="STRING" id="511.UZ73_18195"/>
<accession>A0A0S2JVP9</accession>
<evidence type="ECO:0000256" key="1">
    <source>
        <dbReference type="ARBA" id="ARBA00023152"/>
    </source>
</evidence>
<gene>
    <name evidence="3" type="ORF">AFA_08895</name>
    <name evidence="4" type="ORF">DF183_05855</name>
    <name evidence="5" type="ORF">M2J83_10095</name>
</gene>
<keyword evidence="1" id="KW-0324">Glycolysis</keyword>
<dbReference type="Gene3D" id="3.40.50.10490">
    <property type="entry name" value="Glucose-6-phosphate isomerase like protein, domain 1"/>
    <property type="match status" value="1"/>
</dbReference>
<dbReference type="Proteomes" id="UP001211866">
    <property type="component" value="Chromosome"/>
</dbReference>
<evidence type="ECO:0000259" key="2">
    <source>
        <dbReference type="PROSITE" id="PS51071"/>
    </source>
</evidence>